<dbReference type="Proteomes" id="UP000277921">
    <property type="component" value="Unassembled WGS sequence"/>
</dbReference>
<dbReference type="SMART" id="SM00421">
    <property type="entry name" value="HTH_LUXR"/>
    <property type="match status" value="1"/>
</dbReference>
<dbReference type="Gene3D" id="1.10.10.10">
    <property type="entry name" value="Winged helix-like DNA-binding domain superfamily/Winged helix DNA-binding domain"/>
    <property type="match status" value="1"/>
</dbReference>
<dbReference type="PANTHER" id="PTHR44688:SF16">
    <property type="entry name" value="DNA-BINDING TRANSCRIPTIONAL ACTIVATOR DEVR_DOSR"/>
    <property type="match status" value="1"/>
</dbReference>
<name>A0A3N8P8D3_9BURK</name>
<keyword evidence="3" id="KW-0804">Transcription</keyword>
<comment type="caution">
    <text evidence="5">The sequence shown here is derived from an EMBL/GenBank/DDBJ whole genome shotgun (WGS) entry which is preliminary data.</text>
</comment>
<dbReference type="Pfam" id="PF00196">
    <property type="entry name" value="GerE"/>
    <property type="match status" value="1"/>
</dbReference>
<evidence type="ECO:0000313" key="6">
    <source>
        <dbReference type="Proteomes" id="UP000277921"/>
    </source>
</evidence>
<reference evidence="5 6" key="1">
    <citation type="submission" date="2018-08" db="EMBL/GenBank/DDBJ databases">
        <title>Comparative analysis of Burkholderia isolates from Puerto Rico.</title>
        <authorList>
            <person name="Hall C."/>
            <person name="Sahl J."/>
            <person name="Wagner D."/>
        </authorList>
    </citation>
    <scope>NUCLEOTIDE SEQUENCE [LARGE SCALE GENOMIC DNA]</scope>
    <source>
        <strain evidence="5 6">Bp9025</strain>
    </source>
</reference>
<evidence type="ECO:0000259" key="4">
    <source>
        <dbReference type="PROSITE" id="PS50043"/>
    </source>
</evidence>
<dbReference type="CDD" id="cd06170">
    <property type="entry name" value="LuxR_C_like"/>
    <property type="match status" value="1"/>
</dbReference>
<feature type="domain" description="HTH luxR-type" evidence="4">
    <location>
        <begin position="169"/>
        <end position="234"/>
    </location>
</feature>
<keyword evidence="1" id="KW-0805">Transcription regulation</keyword>
<organism evidence="5 6">
    <name type="scientific">Burkholderia contaminans</name>
    <dbReference type="NCBI Taxonomy" id="488447"/>
    <lineage>
        <taxon>Bacteria</taxon>
        <taxon>Pseudomonadati</taxon>
        <taxon>Pseudomonadota</taxon>
        <taxon>Betaproteobacteria</taxon>
        <taxon>Burkholderiales</taxon>
        <taxon>Burkholderiaceae</taxon>
        <taxon>Burkholderia</taxon>
        <taxon>Burkholderia cepacia complex</taxon>
    </lineage>
</organism>
<dbReference type="SUPFAM" id="SSF75516">
    <property type="entry name" value="Pheromone-binding domain of LuxR-like quorum-sensing transcription factors"/>
    <property type="match status" value="1"/>
</dbReference>
<protein>
    <recommendedName>
        <fullName evidence="4">HTH luxR-type domain-containing protein</fullName>
    </recommendedName>
</protein>
<gene>
    <name evidence="5" type="ORF">DF051_32490</name>
</gene>
<dbReference type="SUPFAM" id="SSF46894">
    <property type="entry name" value="C-terminal effector domain of the bipartite response regulators"/>
    <property type="match status" value="1"/>
</dbReference>
<dbReference type="PROSITE" id="PS50043">
    <property type="entry name" value="HTH_LUXR_2"/>
    <property type="match status" value="1"/>
</dbReference>
<dbReference type="InterPro" id="IPR036693">
    <property type="entry name" value="TF_LuxR_autoind-bd_dom_sf"/>
</dbReference>
<dbReference type="PROSITE" id="PS00622">
    <property type="entry name" value="HTH_LUXR_1"/>
    <property type="match status" value="1"/>
</dbReference>
<dbReference type="Gene3D" id="3.30.450.80">
    <property type="entry name" value="Transcription factor LuxR-like, autoinducer-binding domain"/>
    <property type="match status" value="1"/>
</dbReference>
<proteinExistence type="predicted"/>
<dbReference type="RefSeq" id="WP_124584253.1">
    <property type="nucleotide sequence ID" value="NZ_QTQV01000027.1"/>
</dbReference>
<dbReference type="AlphaFoldDB" id="A0A3N8P8D3"/>
<dbReference type="PRINTS" id="PR00038">
    <property type="entry name" value="HTHLUXR"/>
</dbReference>
<dbReference type="PANTHER" id="PTHR44688">
    <property type="entry name" value="DNA-BINDING TRANSCRIPTIONAL ACTIVATOR DEVR_DOSR"/>
    <property type="match status" value="1"/>
</dbReference>
<dbReference type="InterPro" id="IPR016032">
    <property type="entry name" value="Sig_transdc_resp-reg_C-effctor"/>
</dbReference>
<dbReference type="InterPro" id="IPR005143">
    <property type="entry name" value="TF_LuxR_autoind-bd_dom"/>
</dbReference>
<keyword evidence="2" id="KW-0238">DNA-binding</keyword>
<dbReference type="GO" id="GO:0003677">
    <property type="term" value="F:DNA binding"/>
    <property type="evidence" value="ECO:0007669"/>
    <property type="project" value="UniProtKB-KW"/>
</dbReference>
<evidence type="ECO:0000256" key="3">
    <source>
        <dbReference type="ARBA" id="ARBA00023163"/>
    </source>
</evidence>
<dbReference type="GO" id="GO:0006355">
    <property type="term" value="P:regulation of DNA-templated transcription"/>
    <property type="evidence" value="ECO:0007669"/>
    <property type="project" value="InterPro"/>
</dbReference>
<accession>A0A3N8P8D3</accession>
<dbReference type="InterPro" id="IPR036388">
    <property type="entry name" value="WH-like_DNA-bd_sf"/>
</dbReference>
<evidence type="ECO:0000256" key="2">
    <source>
        <dbReference type="ARBA" id="ARBA00023125"/>
    </source>
</evidence>
<evidence type="ECO:0000256" key="1">
    <source>
        <dbReference type="ARBA" id="ARBA00023015"/>
    </source>
</evidence>
<sequence>MVDEFMPILQSQTMEELGAHVGSFCREAGYQTYMYSVVSSASAGETAFSHIISNCPAWQDVYTERRYANIDPILAHARTSSLPLRWERAMYSSGEQRCLEADARRFGLVHGLSLPVRGHRGDIGVLSVASDGSEGIPAHDLGQTAKLSLLCAYIEEKVTMIARETKGQGTTRMSGMSSRERQCLQWCSAGKTSWEIGEILGITERTVNFHIGNVVRKLNAKGRRHAVTKAISLGLLCV</sequence>
<dbReference type="EMBL" id="QTQV01000027">
    <property type="protein sequence ID" value="RQT07400.1"/>
    <property type="molecule type" value="Genomic_DNA"/>
</dbReference>
<dbReference type="Pfam" id="PF03472">
    <property type="entry name" value="Autoind_bind"/>
    <property type="match status" value="1"/>
</dbReference>
<dbReference type="InterPro" id="IPR000792">
    <property type="entry name" value="Tscrpt_reg_LuxR_C"/>
</dbReference>
<evidence type="ECO:0000313" key="5">
    <source>
        <dbReference type="EMBL" id="RQT07400.1"/>
    </source>
</evidence>